<name>A0A916NJB7_9BACL</name>
<dbReference type="RefSeq" id="WP_218093145.1">
    <property type="nucleotide sequence ID" value="NZ_CAJVAS010000014.1"/>
</dbReference>
<dbReference type="Proteomes" id="UP000693672">
    <property type="component" value="Unassembled WGS sequence"/>
</dbReference>
<keyword evidence="3" id="KW-1185">Reference proteome</keyword>
<dbReference type="EMBL" id="CAJVAS010000014">
    <property type="protein sequence ID" value="CAG7632530.1"/>
    <property type="molecule type" value="Genomic_DNA"/>
</dbReference>
<evidence type="ECO:0000259" key="1">
    <source>
        <dbReference type="Pfam" id="PF12706"/>
    </source>
</evidence>
<evidence type="ECO:0000313" key="2">
    <source>
        <dbReference type="EMBL" id="CAG7632530.1"/>
    </source>
</evidence>
<feature type="domain" description="Metallo-beta-lactamase" evidence="1">
    <location>
        <begin position="48"/>
        <end position="223"/>
    </location>
</feature>
<protein>
    <submittedName>
        <fullName evidence="2">Ribonuclease BN</fullName>
        <ecNumber evidence="2">3.1.26.11</ecNumber>
    </submittedName>
</protein>
<dbReference type="InterPro" id="IPR001279">
    <property type="entry name" value="Metallo-B-lactamas"/>
</dbReference>
<dbReference type="EC" id="3.1.26.11" evidence="2"/>
<organism evidence="2 3">
    <name type="scientific">Paenibacillus solanacearum</name>
    <dbReference type="NCBI Taxonomy" id="2048548"/>
    <lineage>
        <taxon>Bacteria</taxon>
        <taxon>Bacillati</taxon>
        <taxon>Bacillota</taxon>
        <taxon>Bacilli</taxon>
        <taxon>Bacillales</taxon>
        <taxon>Paenibacillaceae</taxon>
        <taxon>Paenibacillus</taxon>
    </lineage>
</organism>
<dbReference type="Pfam" id="PF12706">
    <property type="entry name" value="Lactamase_B_2"/>
    <property type="match status" value="1"/>
</dbReference>
<gene>
    <name evidence="2" type="primary">rbn_1</name>
    <name evidence="2" type="ORF">PAESOLCIP111_03389</name>
</gene>
<dbReference type="PANTHER" id="PTHR42663:SF6">
    <property type="entry name" value="HYDROLASE C777.06C-RELATED"/>
    <property type="match status" value="1"/>
</dbReference>
<sequence>MKLTFLGTAAAEGIPSAFCDCPTCDHARQHLGKNVRKRQAVLVNDDLLIDNGPDVYAACGMYGISLVQVKYNLITHSHSDHFLGSNLAMRTRSFRRQSTIVPMQLTAPPSVFKLFGQGNDEALDLTRMTIVPNQSFELPPYRIQSLTASHHEASGDAMNFIIDDGSKKLLFASDTGMYKEQVWDEMAGHSFDLIIIESTTTDTDHQKVHLNYSGVHTMLEKMEQIGAKRPDTTVYVSHFSHQHNPSHDELVELYGRTGIHVAYDGMTLEL</sequence>
<accession>A0A916NJB7</accession>
<evidence type="ECO:0000313" key="3">
    <source>
        <dbReference type="Proteomes" id="UP000693672"/>
    </source>
</evidence>
<reference evidence="2" key="1">
    <citation type="submission" date="2021-06" db="EMBL/GenBank/DDBJ databases">
        <authorList>
            <person name="Criscuolo A."/>
        </authorList>
    </citation>
    <scope>NUCLEOTIDE SEQUENCE</scope>
    <source>
        <strain evidence="2">CIP111600</strain>
    </source>
</reference>
<comment type="caution">
    <text evidence="2">The sequence shown here is derived from an EMBL/GenBank/DDBJ whole genome shotgun (WGS) entry which is preliminary data.</text>
</comment>
<dbReference type="AlphaFoldDB" id="A0A916NJB7"/>
<dbReference type="GO" id="GO:0042781">
    <property type="term" value="F:3'-tRNA processing endoribonuclease activity"/>
    <property type="evidence" value="ECO:0007669"/>
    <property type="project" value="UniProtKB-EC"/>
</dbReference>
<proteinExistence type="predicted"/>
<keyword evidence="2" id="KW-0378">Hydrolase</keyword>
<dbReference type="PANTHER" id="PTHR42663">
    <property type="entry name" value="HYDROLASE C777.06C-RELATED-RELATED"/>
    <property type="match status" value="1"/>
</dbReference>